<proteinExistence type="predicted"/>
<dbReference type="AlphaFoldDB" id="W1I9U6"/>
<protein>
    <submittedName>
        <fullName evidence="1">Unclassified</fullName>
    </submittedName>
</protein>
<evidence type="ECO:0000313" key="1">
    <source>
        <dbReference type="EMBL" id="CDL73372.1"/>
    </source>
</evidence>
<keyword evidence="1" id="KW-0496">Mitochondrion</keyword>
<accession>W1I9U6</accession>
<gene>
    <name evidence="1" type="ORF">BN850_0137600</name>
</gene>
<dbReference type="EMBL" id="CBMI010005051">
    <property type="protein sequence ID" value="CDL73372.1"/>
    <property type="molecule type" value="Genomic_DNA"/>
</dbReference>
<reference evidence="1" key="1">
    <citation type="submission" date="2013-05" db="EMBL/GenBank/DDBJ databases">
        <title>Draft genome sequences of six wheat associated Fusarium spp. isolates.</title>
        <authorList>
            <person name="Moolhuijzen P.M."/>
            <person name="Manners J.M."/>
            <person name="Wilcox S."/>
            <person name="Bellgard M.I."/>
            <person name="Gardiner D.M."/>
        </authorList>
    </citation>
    <scope>NUCLEOTIDE SEQUENCE</scope>
    <source>
        <strain evidence="1">CS3069</strain>
    </source>
</reference>
<name>W1I9U6_9HYPO</name>
<organism evidence="1">
    <name type="scientific">Fusarium clavum</name>
    <dbReference type="NCBI Taxonomy" id="2594811"/>
    <lineage>
        <taxon>Eukaryota</taxon>
        <taxon>Fungi</taxon>
        <taxon>Dikarya</taxon>
        <taxon>Ascomycota</taxon>
        <taxon>Pezizomycotina</taxon>
        <taxon>Sordariomycetes</taxon>
        <taxon>Hypocreomycetidae</taxon>
        <taxon>Hypocreales</taxon>
        <taxon>Nectriaceae</taxon>
        <taxon>Fusarium</taxon>
        <taxon>Fusarium incarnatum-equiseti species complex</taxon>
    </lineage>
</organism>
<sequence length="57" mass="6510">MGGCHLYLAANFHCPSAGQERQTLVMEDVEGFGLFSLKVYFWEKRQTCQAGGEKKRR</sequence>
<geneLocation type="mitochondrion" evidence="1"/>
<dbReference type="EMBL" id="HG321316">
    <property type="protein sequence ID" value="CEF82634.1"/>
    <property type="molecule type" value="Genomic_DNA"/>
</dbReference>